<evidence type="ECO:0000313" key="3">
    <source>
        <dbReference type="Proteomes" id="UP000823631"/>
    </source>
</evidence>
<sequence>MPKLESTLLGQSSVYYDEYNPSVLQPISRNLGRAELKFLAPHGVDVWRLYEITYLNKLNIPCAAVGMITVPASSAFIVESKSLKLYIGSFTQTKFASLKEVETVIAHDLGKVLECQVKVQLFELEERPRAFVLNDLPGTLIDRMEGVTITDFNYR</sequence>
<dbReference type="Gene3D" id="3.30.1130.10">
    <property type="match status" value="1"/>
</dbReference>
<reference evidence="2" key="1">
    <citation type="submission" date="2020-10" db="EMBL/GenBank/DDBJ databases">
        <authorList>
            <person name="Gilroy R."/>
        </authorList>
    </citation>
    <scope>NUCLEOTIDE SEQUENCE</scope>
    <source>
        <strain evidence="2">17213</strain>
    </source>
</reference>
<reference evidence="2" key="2">
    <citation type="journal article" date="2021" name="PeerJ">
        <title>Extensive microbial diversity within the chicken gut microbiome revealed by metagenomics and culture.</title>
        <authorList>
            <person name="Gilroy R."/>
            <person name="Ravi A."/>
            <person name="Getino M."/>
            <person name="Pursley I."/>
            <person name="Horton D.L."/>
            <person name="Alikhan N.F."/>
            <person name="Baker D."/>
            <person name="Gharbi K."/>
            <person name="Hall N."/>
            <person name="Watson M."/>
            <person name="Adriaenssens E.M."/>
            <person name="Foster-Nyarko E."/>
            <person name="Jarju S."/>
            <person name="Secka A."/>
            <person name="Antonio M."/>
            <person name="Oren A."/>
            <person name="Chaudhuri R.R."/>
            <person name="La Ragione R."/>
            <person name="Hildebrand F."/>
            <person name="Pallen M.J."/>
        </authorList>
    </citation>
    <scope>NUCLEOTIDE SEQUENCE</scope>
    <source>
        <strain evidence="2">17213</strain>
    </source>
</reference>
<feature type="non-terminal residue" evidence="2">
    <location>
        <position position="155"/>
    </location>
</feature>
<evidence type="ECO:0000259" key="1">
    <source>
        <dbReference type="Pfam" id="PF14819"/>
    </source>
</evidence>
<dbReference type="Proteomes" id="UP000823631">
    <property type="component" value="Unassembled WGS sequence"/>
</dbReference>
<feature type="domain" description="NADPH-dependent 7-cyano-7-deazaguanine reductase N-terminal" evidence="1">
    <location>
        <begin position="15"/>
        <end position="121"/>
    </location>
</feature>
<comment type="caution">
    <text evidence="2">The sequence shown here is derived from an EMBL/GenBank/DDBJ whole genome shotgun (WGS) entry which is preliminary data.</text>
</comment>
<dbReference type="InterPro" id="IPR043133">
    <property type="entry name" value="GTP-CH-I_C/QueF"/>
</dbReference>
<proteinExistence type="predicted"/>
<dbReference type="EMBL" id="JADINH010000049">
    <property type="protein sequence ID" value="MBO8415256.1"/>
    <property type="molecule type" value="Genomic_DNA"/>
</dbReference>
<name>A0A9D9D8V5_9GAMM</name>
<gene>
    <name evidence="2" type="primary">queF</name>
    <name evidence="2" type="ORF">IAB19_02615</name>
</gene>
<protein>
    <submittedName>
        <fullName evidence="2">NADPH-dependent 7-cyano-7-deazaguanine reductase QueF</fullName>
    </submittedName>
</protein>
<dbReference type="Pfam" id="PF14819">
    <property type="entry name" value="QueF_N"/>
    <property type="match status" value="1"/>
</dbReference>
<organism evidence="2 3">
    <name type="scientific">Candidatus Avisuccinivibrio stercorigallinarum</name>
    <dbReference type="NCBI Taxonomy" id="2840704"/>
    <lineage>
        <taxon>Bacteria</taxon>
        <taxon>Pseudomonadati</taxon>
        <taxon>Pseudomonadota</taxon>
        <taxon>Gammaproteobacteria</taxon>
        <taxon>Aeromonadales</taxon>
        <taxon>Succinivibrionaceae</taxon>
        <taxon>Succinivibrionaceae incertae sedis</taxon>
        <taxon>Candidatus Avisuccinivibrio</taxon>
    </lineage>
</organism>
<accession>A0A9D9D8V5</accession>
<dbReference type="InterPro" id="IPR029139">
    <property type="entry name" value="QueF_N"/>
</dbReference>
<evidence type="ECO:0000313" key="2">
    <source>
        <dbReference type="EMBL" id="MBO8415256.1"/>
    </source>
</evidence>
<dbReference type="AlphaFoldDB" id="A0A9D9D8V5"/>